<dbReference type="AlphaFoldDB" id="A0A1M4THE9"/>
<dbReference type="SUPFAM" id="SSF160104">
    <property type="entry name" value="Acetoacetate decarboxylase-like"/>
    <property type="match status" value="1"/>
</dbReference>
<name>A0A1M4THE9_9BACT</name>
<evidence type="ECO:0000313" key="2">
    <source>
        <dbReference type="Proteomes" id="UP000184041"/>
    </source>
</evidence>
<dbReference type="InterPro" id="IPR023375">
    <property type="entry name" value="ADC_dom_sf"/>
</dbReference>
<keyword evidence="2" id="KW-1185">Reference proteome</keyword>
<sequence>MGVPKRIKRYRDRHASVDGIPYVMPINCVDSPALFAGFQINADKAKGFLPGNELHPFRLWNGKGILLITVINYLETSIGKYIEFSIAIACTRGPKPAPPLLPGLFMSWYGTGQYVIDLPVSSEISVKGGKGIWGMPKHQARLDYKISDKIVSSQYEKDGQFAMRIEIDRPSKAWIPFNIAATNYCKFRNMLMASYIYFNGKAGLNLFGSANARLYIGDHPKTAPLRDLEIDSAPFLTMYIPRANGILDDHLESWFLTYDAPPSRMPEGMESVVDLGLDKEWLAPPSITEYEHFKI</sequence>
<dbReference type="Proteomes" id="UP000184041">
    <property type="component" value="Unassembled WGS sequence"/>
</dbReference>
<dbReference type="STRING" id="1194090.SAMN05443144_101294"/>
<reference evidence="1 2" key="1">
    <citation type="submission" date="2016-11" db="EMBL/GenBank/DDBJ databases">
        <authorList>
            <person name="Jaros S."/>
            <person name="Januszkiewicz K."/>
            <person name="Wedrychowicz H."/>
        </authorList>
    </citation>
    <scope>NUCLEOTIDE SEQUENCE [LARGE SCALE GENOMIC DNA]</scope>
    <source>
        <strain evidence="1 2">DSM 21986</strain>
    </source>
</reference>
<dbReference type="RefSeq" id="WP_073059025.1">
    <property type="nucleotide sequence ID" value="NZ_FQUS01000001.1"/>
</dbReference>
<protein>
    <submittedName>
        <fullName evidence="1">Acetoacetate decarboxylase (ADC)</fullName>
    </submittedName>
</protein>
<dbReference type="EMBL" id="FQUS01000001">
    <property type="protein sequence ID" value="SHE43848.1"/>
    <property type="molecule type" value="Genomic_DNA"/>
</dbReference>
<accession>A0A1M4THE9</accession>
<dbReference type="Pfam" id="PF06314">
    <property type="entry name" value="ADC"/>
    <property type="match status" value="1"/>
</dbReference>
<proteinExistence type="predicted"/>
<dbReference type="GO" id="GO:0016829">
    <property type="term" value="F:lyase activity"/>
    <property type="evidence" value="ECO:0007669"/>
    <property type="project" value="InterPro"/>
</dbReference>
<dbReference type="InterPro" id="IPR010451">
    <property type="entry name" value="Acetoacetate_decarboxylase"/>
</dbReference>
<evidence type="ECO:0000313" key="1">
    <source>
        <dbReference type="EMBL" id="SHE43848.1"/>
    </source>
</evidence>
<gene>
    <name evidence="1" type="ORF">SAMN05443144_101294</name>
</gene>
<dbReference type="Gene3D" id="2.40.400.10">
    <property type="entry name" value="Acetoacetate decarboxylase-like"/>
    <property type="match status" value="1"/>
</dbReference>
<dbReference type="OrthoDB" id="834556at2"/>
<organism evidence="1 2">
    <name type="scientific">Fodinibius roseus</name>
    <dbReference type="NCBI Taxonomy" id="1194090"/>
    <lineage>
        <taxon>Bacteria</taxon>
        <taxon>Pseudomonadati</taxon>
        <taxon>Balneolota</taxon>
        <taxon>Balneolia</taxon>
        <taxon>Balneolales</taxon>
        <taxon>Balneolaceae</taxon>
        <taxon>Fodinibius</taxon>
    </lineage>
</organism>